<proteinExistence type="predicted"/>
<evidence type="ECO:0000313" key="1">
    <source>
        <dbReference type="EMBL" id="CAB5221005.1"/>
    </source>
</evidence>
<organism evidence="1">
    <name type="scientific">uncultured Caudovirales phage</name>
    <dbReference type="NCBI Taxonomy" id="2100421"/>
    <lineage>
        <taxon>Viruses</taxon>
        <taxon>Duplodnaviria</taxon>
        <taxon>Heunggongvirae</taxon>
        <taxon>Uroviricota</taxon>
        <taxon>Caudoviricetes</taxon>
        <taxon>Peduoviridae</taxon>
        <taxon>Maltschvirus</taxon>
        <taxon>Maltschvirus maltsch</taxon>
    </lineage>
</organism>
<name>A0A6J7WVX8_9CAUD</name>
<dbReference type="EMBL" id="LR798292">
    <property type="protein sequence ID" value="CAB5221005.1"/>
    <property type="molecule type" value="Genomic_DNA"/>
</dbReference>
<gene>
    <name evidence="1" type="ORF">UFOVP244_68</name>
</gene>
<reference evidence="1" key="1">
    <citation type="submission" date="2020-05" db="EMBL/GenBank/DDBJ databases">
        <authorList>
            <person name="Chiriac C."/>
            <person name="Salcher M."/>
            <person name="Ghai R."/>
            <person name="Kavagutti S V."/>
        </authorList>
    </citation>
    <scope>NUCLEOTIDE SEQUENCE</scope>
</reference>
<sequence>MALIEISTLFNDEYTFPWEILGMDRPKVGPLHSYLCEALSEFVGPEHRPYFKSRPTLSELRRRTEEIQYANQIVGYCDGCEGDAGSTAYKTVQYLRRLSEVRNFIEKKMDEKIRSGAITPPHRFLTLEGSAWLIHQKR</sequence>
<protein>
    <submittedName>
        <fullName evidence="1">Uncharacterized protein</fullName>
    </submittedName>
</protein>
<accession>A0A6J7WVX8</accession>